<dbReference type="OrthoDB" id="40462at2157"/>
<dbReference type="InterPro" id="IPR020476">
    <property type="entry name" value="Nudix_hydrolase"/>
</dbReference>
<dbReference type="RefSeq" id="WP_069574936.1">
    <property type="nucleotide sequence ID" value="NZ_FOAK01000005.1"/>
</dbReference>
<dbReference type="Gene3D" id="3.90.79.10">
    <property type="entry name" value="Nucleoside Triphosphate Pyrophosphohydrolase"/>
    <property type="match status" value="1"/>
</dbReference>
<reference evidence="3 4" key="1">
    <citation type="submission" date="2016-10" db="EMBL/GenBank/DDBJ databases">
        <authorList>
            <person name="de Groot N.N."/>
        </authorList>
    </citation>
    <scope>NUCLEOTIDE SEQUENCE [LARGE SCALE GENOMIC DNA]</scope>
    <source>
        <strain evidence="3 4">DSM 11978</strain>
    </source>
</reference>
<accession>A0A1H7JUX5</accession>
<keyword evidence="1" id="KW-0378">Hydrolase</keyword>
<dbReference type="STRING" id="190974.SAMN05216439_1460"/>
<sequence>MNKYKKPSVTTDIFIFDEDFNFILIKRKNNPFKNYWALPGGFVDYGETVESAAIREAKEETSIDVELKDLVNVYSNPDRDSRGHTISITYTAKGDFNERKANDDAIDIGIFSAEKLDEINIAFDHNKIIKDCLNIVKNEK</sequence>
<dbReference type="Proteomes" id="UP000199506">
    <property type="component" value="Unassembled WGS sequence"/>
</dbReference>
<name>A0A1H7JUX5_9EURY</name>
<dbReference type="AlphaFoldDB" id="A0A1H7JUX5"/>
<evidence type="ECO:0000313" key="3">
    <source>
        <dbReference type="EMBL" id="SEK78383.1"/>
    </source>
</evidence>
<proteinExistence type="predicted"/>
<dbReference type="InterPro" id="IPR015797">
    <property type="entry name" value="NUDIX_hydrolase-like_dom_sf"/>
</dbReference>
<dbReference type="EMBL" id="FOAK01000005">
    <property type="protein sequence ID" value="SEK78383.1"/>
    <property type="molecule type" value="Genomic_DNA"/>
</dbReference>
<feature type="domain" description="Nudix hydrolase" evidence="2">
    <location>
        <begin position="6"/>
        <end position="136"/>
    </location>
</feature>
<dbReference type="GO" id="GO:0016787">
    <property type="term" value="F:hydrolase activity"/>
    <property type="evidence" value="ECO:0007669"/>
    <property type="project" value="UniProtKB-KW"/>
</dbReference>
<protein>
    <submittedName>
        <fullName evidence="3">8-oxo-dGTP diphosphatase</fullName>
    </submittedName>
</protein>
<evidence type="ECO:0000313" key="4">
    <source>
        <dbReference type="Proteomes" id="UP000199506"/>
    </source>
</evidence>
<dbReference type="PRINTS" id="PR00502">
    <property type="entry name" value="NUDIXFAMILY"/>
</dbReference>
<evidence type="ECO:0000259" key="2">
    <source>
        <dbReference type="PROSITE" id="PS51462"/>
    </source>
</evidence>
<dbReference type="CDD" id="cd18873">
    <property type="entry name" value="NUDIX_NadM_like"/>
    <property type="match status" value="1"/>
</dbReference>
<dbReference type="Pfam" id="PF00293">
    <property type="entry name" value="NUDIX"/>
    <property type="match status" value="1"/>
</dbReference>
<dbReference type="SUPFAM" id="SSF55811">
    <property type="entry name" value="Nudix"/>
    <property type="match status" value="1"/>
</dbReference>
<gene>
    <name evidence="3" type="ORF">SAMN05216439_1460</name>
</gene>
<organism evidence="3 4">
    <name type="scientific">Methanobrevibacter gottschalkii</name>
    <dbReference type="NCBI Taxonomy" id="190974"/>
    <lineage>
        <taxon>Archaea</taxon>
        <taxon>Methanobacteriati</taxon>
        <taxon>Methanobacteriota</taxon>
        <taxon>Methanomada group</taxon>
        <taxon>Methanobacteria</taxon>
        <taxon>Methanobacteriales</taxon>
        <taxon>Methanobacteriaceae</taxon>
        <taxon>Methanobrevibacter</taxon>
    </lineage>
</organism>
<evidence type="ECO:0000256" key="1">
    <source>
        <dbReference type="ARBA" id="ARBA00022801"/>
    </source>
</evidence>
<dbReference type="PANTHER" id="PTHR43736:SF1">
    <property type="entry name" value="DIHYDRONEOPTERIN TRIPHOSPHATE DIPHOSPHATASE"/>
    <property type="match status" value="1"/>
</dbReference>
<dbReference type="PANTHER" id="PTHR43736">
    <property type="entry name" value="ADP-RIBOSE PYROPHOSPHATASE"/>
    <property type="match status" value="1"/>
</dbReference>
<dbReference type="InterPro" id="IPR000086">
    <property type="entry name" value="NUDIX_hydrolase_dom"/>
</dbReference>
<dbReference type="PROSITE" id="PS51462">
    <property type="entry name" value="NUDIX"/>
    <property type="match status" value="1"/>
</dbReference>